<organism evidence="10 11">
    <name type="scientific">Tribonema minus</name>
    <dbReference type="NCBI Taxonomy" id="303371"/>
    <lineage>
        <taxon>Eukaryota</taxon>
        <taxon>Sar</taxon>
        <taxon>Stramenopiles</taxon>
        <taxon>Ochrophyta</taxon>
        <taxon>PX clade</taxon>
        <taxon>Xanthophyceae</taxon>
        <taxon>Tribonematales</taxon>
        <taxon>Tribonemataceae</taxon>
        <taxon>Tribonema</taxon>
    </lineage>
</organism>
<keyword evidence="5 7" id="KW-0472">Membrane</keyword>
<dbReference type="CDD" id="cd00030">
    <property type="entry name" value="C2"/>
    <property type="match status" value="1"/>
</dbReference>
<reference evidence="10" key="1">
    <citation type="submission" date="2021-02" db="EMBL/GenBank/DDBJ databases">
        <title>First Annotated Genome of the Yellow-green Alga Tribonema minus.</title>
        <authorList>
            <person name="Mahan K.M."/>
        </authorList>
    </citation>
    <scope>NUCLEOTIDE SEQUENCE</scope>
    <source>
        <strain evidence="10">UTEX B ZZ1240</strain>
    </source>
</reference>
<accession>A0A835YTN3</accession>
<evidence type="ECO:0000256" key="6">
    <source>
        <dbReference type="SAM" id="MobiDB-lite"/>
    </source>
</evidence>
<evidence type="ECO:0000256" key="5">
    <source>
        <dbReference type="ARBA" id="ARBA00023136"/>
    </source>
</evidence>
<evidence type="ECO:0000256" key="1">
    <source>
        <dbReference type="ARBA" id="ARBA00004370"/>
    </source>
</evidence>
<keyword evidence="2" id="KW-0813">Transport</keyword>
<feature type="domain" description="C2" evidence="8">
    <location>
        <begin position="483"/>
        <end position="599"/>
    </location>
</feature>
<sequence length="933" mass="100868">MVVSGIGSWYMCLEAMGYLATLTNCCLMVLMGDSLTGLVPASMSSLLERTEGKIILALVLEHVLLAVKFAVGEFVDDEPMWVKEAVAKEQIEQQRATRELRLTAHKMQLPEKKLAAAAADPEEDLDEDAVDDSTNSFEKAPKSTIWKFSPLWYAPLICVPYVIGAFGLRGAWVLPLAAMLIGYMKRRKDTSDLGMAIGVVSDAQLLKLITKELPFWFYGTDVERVEWMNKLLQQMWPHATGAAIVIVKTIVEPMLEEYKPPGVTTLKFQKVFLGTFAPRVIGVRTINTSSNTATLEMEVRPERCCMHQRSRALLRSITRPRSSNFNMHATAWGAFKYMVKWAGDPKFVVEVGRAMMPLTVTLSKIRFSGKLRAELSPLMPKIPCFGALAVTFMERPFIDFTFKVGSLDVMSIGSGDMSVAAAMSAIMKSLTHPLTHLFLPQVGSLDVMSIGPGDMSVAAAVSAIIKSTIQSMMLYPKKLVIPMVDGVDVGPLENPSPKGVLQLHIIGANKLKKADIVGKSDPYVVVKLGEEEVKTKVMNNTLDPRWDQQFDLLVHDKSVQVLTLAVFDEDVGDDELLGTCEIHLSRAGTSIFPQRAVVHFNRCARLATLTCRSVRAALPAASHWVSRYRVADTTVCINVLPPQPAGMPDIEDVDEEDLDFDEPLFGYDEGGEESDGDGDAETVADSVAGAAGADGGERDALLQRSKPGKLSPAKVAKKSGKKIKGAFKAIKGAVHLSHGPDSPDSKKAAAAAEQAAAAAQGAGGGGAATALRQSLLAAPSEVDASMGVLTLMNVQVKGAKPAKYYCKIRIGDFKRSTAPAPKGGDAAWPLIFHTLVKQSKSAFILVKVYADAALLGDDLYGTVTVNIADIIVGGCDVQQDWPIQGGRAQGAVSFRDSHPSPCHCGTTTLDGIGRLRCGRRRFREAAAQLVFSF</sequence>
<dbReference type="Pfam" id="PF25669">
    <property type="entry name" value="SMP_MUG190-like"/>
    <property type="match status" value="1"/>
</dbReference>
<evidence type="ECO:0000259" key="8">
    <source>
        <dbReference type="PROSITE" id="PS50004"/>
    </source>
</evidence>
<dbReference type="PANTHER" id="PTHR10774">
    <property type="entry name" value="EXTENDED SYNAPTOTAGMIN-RELATED"/>
    <property type="match status" value="1"/>
</dbReference>
<dbReference type="GO" id="GO:0008289">
    <property type="term" value="F:lipid binding"/>
    <property type="evidence" value="ECO:0007669"/>
    <property type="project" value="UniProtKB-KW"/>
</dbReference>
<dbReference type="SUPFAM" id="SSF49562">
    <property type="entry name" value="C2 domain (Calcium/lipid-binding domain, CaLB)"/>
    <property type="match status" value="2"/>
</dbReference>
<evidence type="ECO:0000256" key="3">
    <source>
        <dbReference type="ARBA" id="ARBA00023055"/>
    </source>
</evidence>
<dbReference type="OrthoDB" id="270970at2759"/>
<feature type="transmembrane region" description="Helical" evidence="7">
    <location>
        <begin position="152"/>
        <end position="181"/>
    </location>
</feature>
<comment type="subcellular location">
    <subcellularLocation>
        <location evidence="1">Membrane</location>
    </subcellularLocation>
</comment>
<evidence type="ECO:0000313" key="10">
    <source>
        <dbReference type="EMBL" id="KAG5179390.1"/>
    </source>
</evidence>
<dbReference type="Proteomes" id="UP000664859">
    <property type="component" value="Unassembled WGS sequence"/>
</dbReference>
<evidence type="ECO:0008006" key="12">
    <source>
        <dbReference type="Google" id="ProtNLM"/>
    </source>
</evidence>
<dbReference type="Pfam" id="PF00168">
    <property type="entry name" value="C2"/>
    <property type="match status" value="2"/>
</dbReference>
<dbReference type="Gene3D" id="2.60.40.150">
    <property type="entry name" value="C2 domain"/>
    <property type="match status" value="2"/>
</dbReference>
<dbReference type="EMBL" id="JAFCMP010000468">
    <property type="protein sequence ID" value="KAG5179390.1"/>
    <property type="molecule type" value="Genomic_DNA"/>
</dbReference>
<keyword evidence="3" id="KW-0445">Lipid transport</keyword>
<dbReference type="GO" id="GO:0005783">
    <property type="term" value="C:endoplasmic reticulum"/>
    <property type="evidence" value="ECO:0007669"/>
    <property type="project" value="TreeGrafter"/>
</dbReference>
<dbReference type="InterPro" id="IPR045050">
    <property type="entry name" value="Synaptotagmin_plant"/>
</dbReference>
<dbReference type="PANTHER" id="PTHR10774:SF190">
    <property type="entry name" value="C2 CALCIUM_LIPID-BINDING ENDONUCLEASE_EXONUCLEASE_PHOSPHATASE-RELATED"/>
    <property type="match status" value="1"/>
</dbReference>
<dbReference type="Pfam" id="PF04547">
    <property type="entry name" value="Anoctamin"/>
    <property type="match status" value="1"/>
</dbReference>
<proteinExistence type="predicted"/>
<keyword evidence="7" id="KW-1133">Transmembrane helix</keyword>
<protein>
    <recommendedName>
        <fullName evidence="12">C2 domain-containing protein</fullName>
    </recommendedName>
</protein>
<comment type="caution">
    <text evidence="10">The sequence shown here is derived from an EMBL/GenBank/DDBJ whole genome shotgun (WGS) entry which is preliminary data.</text>
</comment>
<dbReference type="AlphaFoldDB" id="A0A835YTN3"/>
<evidence type="ECO:0000313" key="11">
    <source>
        <dbReference type="Proteomes" id="UP000664859"/>
    </source>
</evidence>
<gene>
    <name evidence="10" type="ORF">JKP88DRAFT_264267</name>
</gene>
<name>A0A835YTN3_9STRA</name>
<evidence type="ECO:0000259" key="9">
    <source>
        <dbReference type="PROSITE" id="PS51847"/>
    </source>
</evidence>
<evidence type="ECO:0000256" key="2">
    <source>
        <dbReference type="ARBA" id="ARBA00022448"/>
    </source>
</evidence>
<dbReference type="PROSITE" id="PS50004">
    <property type="entry name" value="C2"/>
    <property type="match status" value="1"/>
</dbReference>
<dbReference type="CDD" id="cd21677">
    <property type="entry name" value="SMP_SYT"/>
    <property type="match status" value="1"/>
</dbReference>
<keyword evidence="11" id="KW-1185">Reference proteome</keyword>
<dbReference type="GO" id="GO:0006869">
    <property type="term" value="P:lipid transport"/>
    <property type="evidence" value="ECO:0007669"/>
    <property type="project" value="UniProtKB-KW"/>
</dbReference>
<evidence type="ECO:0000256" key="7">
    <source>
        <dbReference type="SAM" id="Phobius"/>
    </source>
</evidence>
<feature type="compositionally biased region" description="Acidic residues" evidence="6">
    <location>
        <begin position="669"/>
        <end position="682"/>
    </location>
</feature>
<keyword evidence="7" id="KW-0812">Transmembrane</keyword>
<evidence type="ECO:0000256" key="4">
    <source>
        <dbReference type="ARBA" id="ARBA00023121"/>
    </source>
</evidence>
<dbReference type="InterPro" id="IPR035892">
    <property type="entry name" value="C2_domain_sf"/>
</dbReference>
<dbReference type="InterPro" id="IPR031468">
    <property type="entry name" value="SMP_LBD"/>
</dbReference>
<dbReference type="GO" id="GO:0016020">
    <property type="term" value="C:membrane"/>
    <property type="evidence" value="ECO:0007669"/>
    <property type="project" value="UniProtKB-SubCell"/>
</dbReference>
<dbReference type="PROSITE" id="PS51847">
    <property type="entry name" value="SMP"/>
    <property type="match status" value="1"/>
</dbReference>
<feature type="domain" description="SMP-LTD" evidence="9">
    <location>
        <begin position="221"/>
        <end position="448"/>
    </location>
</feature>
<dbReference type="SMART" id="SM00239">
    <property type="entry name" value="C2"/>
    <property type="match status" value="2"/>
</dbReference>
<dbReference type="InterPro" id="IPR000008">
    <property type="entry name" value="C2_dom"/>
</dbReference>
<keyword evidence="4" id="KW-0446">Lipid-binding</keyword>
<feature type="region of interest" description="Disordered" evidence="6">
    <location>
        <begin position="661"/>
        <end position="719"/>
    </location>
</feature>
<dbReference type="InterPro" id="IPR049452">
    <property type="entry name" value="Anoctamin_TM"/>
</dbReference>